<sequence>MNLGLLGGQQRRHGVFASHVQSHAGIQEPEIEVKISSTEKFERLDEELTSQETTQEESS</sequence>
<name>A0A6N2L3A3_SALVM</name>
<reference evidence="1" key="1">
    <citation type="submission" date="2019-03" db="EMBL/GenBank/DDBJ databases">
        <authorList>
            <person name="Mank J."/>
            <person name="Almeida P."/>
        </authorList>
    </citation>
    <scope>NUCLEOTIDE SEQUENCE</scope>
    <source>
        <strain evidence="1">78183</strain>
    </source>
</reference>
<accession>A0A6N2L3A3</accession>
<gene>
    <name evidence="1" type="ORF">SVIM_LOCUS110243</name>
</gene>
<evidence type="ECO:0000313" key="1">
    <source>
        <dbReference type="EMBL" id="VFU29772.1"/>
    </source>
</evidence>
<dbReference type="AlphaFoldDB" id="A0A6N2L3A3"/>
<protein>
    <submittedName>
        <fullName evidence="1">Uncharacterized protein</fullName>
    </submittedName>
</protein>
<organism evidence="1">
    <name type="scientific">Salix viminalis</name>
    <name type="common">Common osier</name>
    <name type="synonym">Basket willow</name>
    <dbReference type="NCBI Taxonomy" id="40686"/>
    <lineage>
        <taxon>Eukaryota</taxon>
        <taxon>Viridiplantae</taxon>
        <taxon>Streptophyta</taxon>
        <taxon>Embryophyta</taxon>
        <taxon>Tracheophyta</taxon>
        <taxon>Spermatophyta</taxon>
        <taxon>Magnoliopsida</taxon>
        <taxon>eudicotyledons</taxon>
        <taxon>Gunneridae</taxon>
        <taxon>Pentapetalae</taxon>
        <taxon>rosids</taxon>
        <taxon>fabids</taxon>
        <taxon>Malpighiales</taxon>
        <taxon>Salicaceae</taxon>
        <taxon>Saliceae</taxon>
        <taxon>Salix</taxon>
    </lineage>
</organism>
<dbReference type="EMBL" id="CAADRP010000557">
    <property type="protein sequence ID" value="VFU29772.1"/>
    <property type="molecule type" value="Genomic_DNA"/>
</dbReference>
<proteinExistence type="predicted"/>